<dbReference type="InterPro" id="IPR011006">
    <property type="entry name" value="CheY-like_superfamily"/>
</dbReference>
<dbReference type="CDD" id="cd17557">
    <property type="entry name" value="REC_Rcp-like"/>
    <property type="match status" value="1"/>
</dbReference>
<dbReference type="Pfam" id="PF00072">
    <property type="entry name" value="Response_reg"/>
    <property type="match status" value="1"/>
</dbReference>
<dbReference type="SMART" id="SM00448">
    <property type="entry name" value="REC"/>
    <property type="match status" value="1"/>
</dbReference>
<dbReference type="PANTHER" id="PTHR44520:SF2">
    <property type="entry name" value="RESPONSE REGULATOR RCP1"/>
    <property type="match status" value="1"/>
</dbReference>
<reference evidence="3" key="1">
    <citation type="submission" date="2021-03" db="EMBL/GenBank/DDBJ databases">
        <title>Acanthopleuribacteraceae sp. M133.</title>
        <authorList>
            <person name="Wang G."/>
        </authorList>
    </citation>
    <scope>NUCLEOTIDE SEQUENCE</scope>
    <source>
        <strain evidence="3">M133</strain>
    </source>
</reference>
<protein>
    <submittedName>
        <fullName evidence="3">Response regulator</fullName>
    </submittedName>
</protein>
<dbReference type="PANTHER" id="PTHR44520">
    <property type="entry name" value="RESPONSE REGULATOR RCP1-RELATED"/>
    <property type="match status" value="1"/>
</dbReference>
<dbReference type="AlphaFoldDB" id="A0A8A4TJV9"/>
<organism evidence="3 4">
    <name type="scientific">Sulfidibacter corallicola</name>
    <dbReference type="NCBI Taxonomy" id="2818388"/>
    <lineage>
        <taxon>Bacteria</taxon>
        <taxon>Pseudomonadati</taxon>
        <taxon>Acidobacteriota</taxon>
        <taxon>Holophagae</taxon>
        <taxon>Acanthopleuribacterales</taxon>
        <taxon>Acanthopleuribacteraceae</taxon>
        <taxon>Sulfidibacter</taxon>
    </lineage>
</organism>
<proteinExistence type="predicted"/>
<dbReference type="SUPFAM" id="SSF52172">
    <property type="entry name" value="CheY-like"/>
    <property type="match status" value="1"/>
</dbReference>
<sequence>MSGKTVNILLIEDDDIDAEGVKRAFKKARIANPLLRAKDGVEALEMLRGENGKDVIPIPHLLLVDLNMPRMDGIEFMEELRGDPKFNKTIAFILTTSKRDEDKMAAYDLNVAGYLVKSKVGDGFVDMIDMLDHFWKIVEFPE</sequence>
<dbReference type="Gene3D" id="3.40.50.2300">
    <property type="match status" value="1"/>
</dbReference>
<keyword evidence="1" id="KW-0597">Phosphoprotein</keyword>
<gene>
    <name evidence="3" type="ORF">J3U87_26225</name>
</gene>
<feature type="domain" description="Response regulatory" evidence="2">
    <location>
        <begin position="7"/>
        <end position="132"/>
    </location>
</feature>
<keyword evidence="4" id="KW-1185">Reference proteome</keyword>
<dbReference type="InterPro" id="IPR001789">
    <property type="entry name" value="Sig_transdc_resp-reg_receiver"/>
</dbReference>
<feature type="modified residue" description="4-aspartylphosphate" evidence="1">
    <location>
        <position position="65"/>
    </location>
</feature>
<dbReference type="InterPro" id="IPR052893">
    <property type="entry name" value="TCS_response_regulator"/>
</dbReference>
<dbReference type="Proteomes" id="UP000663929">
    <property type="component" value="Chromosome"/>
</dbReference>
<dbReference type="RefSeq" id="WP_237378741.1">
    <property type="nucleotide sequence ID" value="NZ_CP071793.1"/>
</dbReference>
<dbReference type="KEGG" id="scor:J3U87_26225"/>
<dbReference type="EMBL" id="CP071793">
    <property type="protein sequence ID" value="QTD49098.1"/>
    <property type="molecule type" value="Genomic_DNA"/>
</dbReference>
<accession>A0A8A4TJV9</accession>
<dbReference type="GO" id="GO:0000160">
    <property type="term" value="P:phosphorelay signal transduction system"/>
    <property type="evidence" value="ECO:0007669"/>
    <property type="project" value="InterPro"/>
</dbReference>
<dbReference type="PROSITE" id="PS50110">
    <property type="entry name" value="RESPONSE_REGULATORY"/>
    <property type="match status" value="1"/>
</dbReference>
<name>A0A8A4TJV9_SULCO</name>
<evidence type="ECO:0000313" key="4">
    <source>
        <dbReference type="Proteomes" id="UP000663929"/>
    </source>
</evidence>
<evidence type="ECO:0000313" key="3">
    <source>
        <dbReference type="EMBL" id="QTD49098.1"/>
    </source>
</evidence>
<evidence type="ECO:0000256" key="1">
    <source>
        <dbReference type="PROSITE-ProRule" id="PRU00169"/>
    </source>
</evidence>
<evidence type="ECO:0000259" key="2">
    <source>
        <dbReference type="PROSITE" id="PS50110"/>
    </source>
</evidence>